<dbReference type="GO" id="GO:0004252">
    <property type="term" value="F:serine-type endopeptidase activity"/>
    <property type="evidence" value="ECO:0007669"/>
    <property type="project" value="InterPro"/>
</dbReference>
<keyword evidence="2" id="KW-0645">Protease</keyword>
<comment type="caution">
    <text evidence="4">Lacks conserved residue(s) required for the propagation of feature annotation.</text>
</comment>
<evidence type="ECO:0000256" key="4">
    <source>
        <dbReference type="PROSITE-ProRule" id="PRU01240"/>
    </source>
</evidence>
<dbReference type="Pfam" id="PF00082">
    <property type="entry name" value="Peptidase_S8"/>
    <property type="match status" value="1"/>
</dbReference>
<keyword evidence="3" id="KW-0720">Serine protease</keyword>
<name>A0A1D2MGG0_ORCCI</name>
<feature type="chain" id="PRO_5008903993" evidence="5">
    <location>
        <begin position="19"/>
        <end position="578"/>
    </location>
</feature>
<evidence type="ECO:0000256" key="1">
    <source>
        <dbReference type="ARBA" id="ARBA00011073"/>
    </source>
</evidence>
<dbReference type="EMBL" id="LJIJ01001338">
    <property type="protein sequence ID" value="ODM92069.1"/>
    <property type="molecule type" value="Genomic_DNA"/>
</dbReference>
<dbReference type="InterPro" id="IPR050131">
    <property type="entry name" value="Peptidase_S8_subtilisin-like"/>
</dbReference>
<feature type="domain" description="Peptidase S8/S53" evidence="6">
    <location>
        <begin position="172"/>
        <end position="376"/>
    </location>
</feature>
<dbReference type="Proteomes" id="UP000094527">
    <property type="component" value="Unassembled WGS sequence"/>
</dbReference>
<protein>
    <submittedName>
        <fullName evidence="7">Bacillopeptidase F</fullName>
    </submittedName>
</protein>
<dbReference type="GO" id="GO:0006508">
    <property type="term" value="P:proteolysis"/>
    <property type="evidence" value="ECO:0007669"/>
    <property type="project" value="UniProtKB-KW"/>
</dbReference>
<feature type="signal peptide" evidence="5">
    <location>
        <begin position="1"/>
        <end position="18"/>
    </location>
</feature>
<dbReference type="Gene3D" id="3.40.50.200">
    <property type="entry name" value="Peptidase S8/S53 domain"/>
    <property type="match status" value="1"/>
</dbReference>
<organism evidence="7 8">
    <name type="scientific">Orchesella cincta</name>
    <name type="common">Springtail</name>
    <name type="synonym">Podura cincta</name>
    <dbReference type="NCBI Taxonomy" id="48709"/>
    <lineage>
        <taxon>Eukaryota</taxon>
        <taxon>Metazoa</taxon>
        <taxon>Ecdysozoa</taxon>
        <taxon>Arthropoda</taxon>
        <taxon>Hexapoda</taxon>
        <taxon>Collembola</taxon>
        <taxon>Entomobryomorpha</taxon>
        <taxon>Entomobryoidea</taxon>
        <taxon>Orchesellidae</taxon>
        <taxon>Orchesellinae</taxon>
        <taxon>Orchesella</taxon>
    </lineage>
</organism>
<dbReference type="STRING" id="48709.A0A1D2MGG0"/>
<dbReference type="AlphaFoldDB" id="A0A1D2MGG0"/>
<evidence type="ECO:0000256" key="3">
    <source>
        <dbReference type="ARBA" id="ARBA00022825"/>
    </source>
</evidence>
<keyword evidence="8" id="KW-1185">Reference proteome</keyword>
<dbReference type="OrthoDB" id="4803627at2759"/>
<dbReference type="InterPro" id="IPR000209">
    <property type="entry name" value="Peptidase_S8/S53_dom"/>
</dbReference>
<evidence type="ECO:0000259" key="6">
    <source>
        <dbReference type="Pfam" id="PF00082"/>
    </source>
</evidence>
<dbReference type="InterPro" id="IPR036852">
    <property type="entry name" value="Peptidase_S8/S53_dom_sf"/>
</dbReference>
<proteinExistence type="inferred from homology"/>
<dbReference type="PANTHER" id="PTHR43806:SF67">
    <property type="entry name" value="EGF-LIKE DOMAIN-CONTAINING PROTEIN"/>
    <property type="match status" value="1"/>
</dbReference>
<gene>
    <name evidence="7" type="ORF">Ocin01_14614</name>
</gene>
<dbReference type="PROSITE" id="PS51892">
    <property type="entry name" value="SUBTILASE"/>
    <property type="match status" value="1"/>
</dbReference>
<reference evidence="7 8" key="1">
    <citation type="journal article" date="2016" name="Genome Biol. Evol.">
        <title>Gene Family Evolution Reflects Adaptation to Soil Environmental Stressors in the Genome of the Collembolan Orchesella cincta.</title>
        <authorList>
            <person name="Faddeeva-Vakhrusheva A."/>
            <person name="Derks M.F."/>
            <person name="Anvar S.Y."/>
            <person name="Agamennone V."/>
            <person name="Suring W."/>
            <person name="Smit S."/>
            <person name="van Straalen N.M."/>
            <person name="Roelofs D."/>
        </authorList>
    </citation>
    <scope>NUCLEOTIDE SEQUENCE [LARGE SCALE GENOMIC DNA]</scope>
    <source>
        <tissue evidence="7">Mixed pool</tissue>
    </source>
</reference>
<evidence type="ECO:0000256" key="5">
    <source>
        <dbReference type="SAM" id="SignalP"/>
    </source>
</evidence>
<keyword evidence="3" id="KW-0378">Hydrolase</keyword>
<sequence>MIKQLIIILLLGVAHNNAVNPSPKISGSLLKTLESKGTANFIIGFEDSTQPILENVDKMRFETRGHKIMFLKAQLEQHAEESQQSVISILLSQPLPVKYQSFWINNKIKVINASLELVQALTNIPKVKEIREEKIVHEIGCQQETVPASTKQEELVWGVKKIEADQAWNLIGGNAGEGVVVGVAPGAQWVACKGCNANGCTESALISCGEWMVCPTLPNTQQPDCSKAPHIVTSSWTTTQGDFFYVDVVNAWIAANIVPIAGVGTAGTTICRKVSSPGDYENVIGVVATNENDNNNNFNGRGPAIDGSMKPDLTAPGVDVVSSCSNNNGSYCTQTGTEMACSHVAGVAALLLARKPDLTFGQIKNLMQDNADHDLEDGLICFGDNSTYWPNYVYGHGRVNARKALAALIEGSYSHILEQRKSVNMIRKFLLISLLGVALNYGLTSSGKISESLWNTLATKGKASVIISFNEDSRQILETLNKMRFENRGHKITFMKTQLEQLVKESVRNATVELIQTIIANPEVREIREMIFRESDYESTPVCPKQEELGSDVERIEADQAWDLVGGNTGEGVVVGNI</sequence>
<comment type="similarity">
    <text evidence="1 4">Belongs to the peptidase S8 family.</text>
</comment>
<dbReference type="SUPFAM" id="SSF52743">
    <property type="entry name" value="Subtilisin-like"/>
    <property type="match status" value="1"/>
</dbReference>
<accession>A0A1D2MGG0</accession>
<comment type="caution">
    <text evidence="7">The sequence shown here is derived from an EMBL/GenBank/DDBJ whole genome shotgun (WGS) entry which is preliminary data.</text>
</comment>
<evidence type="ECO:0000313" key="7">
    <source>
        <dbReference type="EMBL" id="ODM92069.1"/>
    </source>
</evidence>
<dbReference type="PANTHER" id="PTHR43806">
    <property type="entry name" value="PEPTIDASE S8"/>
    <property type="match status" value="1"/>
</dbReference>
<evidence type="ECO:0000256" key="2">
    <source>
        <dbReference type="ARBA" id="ARBA00022670"/>
    </source>
</evidence>
<keyword evidence="5" id="KW-0732">Signal</keyword>
<evidence type="ECO:0000313" key="8">
    <source>
        <dbReference type="Proteomes" id="UP000094527"/>
    </source>
</evidence>